<dbReference type="Gene3D" id="4.10.240.10">
    <property type="entry name" value="Zn(2)-C6 fungal-type DNA-binding domain"/>
    <property type="match status" value="1"/>
</dbReference>
<dbReference type="GO" id="GO:0006351">
    <property type="term" value="P:DNA-templated transcription"/>
    <property type="evidence" value="ECO:0007669"/>
    <property type="project" value="InterPro"/>
</dbReference>
<feature type="domain" description="Zn(2)-C6 fungal-type" evidence="7">
    <location>
        <begin position="32"/>
        <end position="59"/>
    </location>
</feature>
<keyword evidence="2" id="KW-0805">Transcription regulation</keyword>
<dbReference type="AlphaFoldDB" id="A0A5N7C4J0"/>
<dbReference type="GO" id="GO:0005634">
    <property type="term" value="C:nucleus"/>
    <property type="evidence" value="ECO:0007669"/>
    <property type="project" value="TreeGrafter"/>
</dbReference>
<evidence type="ECO:0000256" key="1">
    <source>
        <dbReference type="ARBA" id="ARBA00022723"/>
    </source>
</evidence>
<dbReference type="SMART" id="SM00906">
    <property type="entry name" value="Fungal_trans"/>
    <property type="match status" value="1"/>
</dbReference>
<dbReference type="OrthoDB" id="2283488at2759"/>
<dbReference type="InterPro" id="IPR001138">
    <property type="entry name" value="Zn2Cys6_DnaBD"/>
</dbReference>
<organism evidence="8">
    <name type="scientific">Petromyces alliaceus</name>
    <name type="common">Aspergillus alliaceus</name>
    <dbReference type="NCBI Taxonomy" id="209559"/>
    <lineage>
        <taxon>Eukaryota</taxon>
        <taxon>Fungi</taxon>
        <taxon>Dikarya</taxon>
        <taxon>Ascomycota</taxon>
        <taxon>Pezizomycotina</taxon>
        <taxon>Eurotiomycetes</taxon>
        <taxon>Eurotiomycetidae</taxon>
        <taxon>Eurotiales</taxon>
        <taxon>Aspergillaceae</taxon>
        <taxon>Aspergillus</taxon>
        <taxon>Aspergillus subgen. Circumdati</taxon>
    </lineage>
</organism>
<feature type="region of interest" description="Disordered" evidence="6">
    <location>
        <begin position="1"/>
        <end position="24"/>
    </location>
</feature>
<evidence type="ECO:0000256" key="5">
    <source>
        <dbReference type="ARBA" id="ARBA00023242"/>
    </source>
</evidence>
<evidence type="ECO:0000256" key="2">
    <source>
        <dbReference type="ARBA" id="ARBA00023015"/>
    </source>
</evidence>
<dbReference type="GO" id="GO:0000435">
    <property type="term" value="P:positive regulation of transcription from RNA polymerase II promoter by galactose"/>
    <property type="evidence" value="ECO:0007669"/>
    <property type="project" value="TreeGrafter"/>
</dbReference>
<dbReference type="PANTHER" id="PTHR47424">
    <property type="entry name" value="REGULATORY PROTEIN GAL4"/>
    <property type="match status" value="1"/>
</dbReference>
<dbReference type="CDD" id="cd12148">
    <property type="entry name" value="fungal_TF_MHR"/>
    <property type="match status" value="1"/>
</dbReference>
<dbReference type="InterPro" id="IPR051127">
    <property type="entry name" value="Fungal_SecMet_Regulators"/>
</dbReference>
<dbReference type="Pfam" id="PF04082">
    <property type="entry name" value="Fungal_trans"/>
    <property type="match status" value="1"/>
</dbReference>
<feature type="compositionally biased region" description="Polar residues" evidence="6">
    <location>
        <begin position="107"/>
        <end position="119"/>
    </location>
</feature>
<name>A0A5N7C4J0_PETAA</name>
<evidence type="ECO:0000313" key="8">
    <source>
        <dbReference type="EMBL" id="KAE8389006.1"/>
    </source>
</evidence>
<evidence type="ECO:0000256" key="4">
    <source>
        <dbReference type="ARBA" id="ARBA00023163"/>
    </source>
</evidence>
<dbReference type="Proteomes" id="UP000326877">
    <property type="component" value="Unassembled WGS sequence"/>
</dbReference>
<dbReference type="PROSITE" id="PS50048">
    <property type="entry name" value="ZN2_CY6_FUNGAL_2"/>
    <property type="match status" value="1"/>
</dbReference>
<gene>
    <name evidence="8" type="ORF">BDV23DRAFT_102215</name>
</gene>
<feature type="compositionally biased region" description="Polar residues" evidence="6">
    <location>
        <begin position="661"/>
        <end position="671"/>
    </location>
</feature>
<keyword evidence="3" id="KW-0238">DNA-binding</keyword>
<sequence>MFATFTSSMDSRSNASSPITSARPKRTTVARACDWCRLNRVKCDEGQPCKNCRTRGVRCCKESKSAEQTNQSAAATPGKEPERLRSRGSETDDLGNKRAEEREKAATTHQKSPASGSRCTSLRWHWPGAWISDAVNTNSEPRYYGPSSFLHFAERLRIYLQESLSQPQLGNALQSFTCSSVSSLSPNAGDDMDFMEGALTRQQEEYLLSLFWQSYHTLIPIVDADEFCAHYHSLWEAGQDSTRRPSALVDIVLALCMQYSAALMASGEIEPMELDSNDTNTAGHWVYQRCQRLLLREQDTLSLRTLQAYIHSAVYLMNASCLNASHRALSIAIHTATSLGLHHDPEAYPRTPQQALRRRIWLTLFFLDSKLSLELGHPYLMQEYDVPVDLPRSPELQAIEASPSISTFGDVNWLSYHHECVKLTSKVRHISITAFQTCSEAMPRHNETSIYQATSVLDSGVSYLHKSMEVLQTWAQEVPVSLKLARKGDADPFSTARSPLESDVYAPLWLQRQRVLLELLYHNLVMTLYRPYIKFPDASAGASPSIGPTAAQTSDSSSLCALKHATATINIVHQVLTETDILNSWHRAYQYTWDATLTILAFRLLHPTCPHSFSARRATAIAIETFNIFSRYGFSAAAQAVEITKGAGNTIDFMVQSLRSSFRPSQGPTPRSQDDGHDVPTPPQFSSLSGPSQKPPFMVPQLMQGATALPPFQQTLDLLPQPFSLPQGHPSPAYSMKLPDTNPPFFLSDTPAIMPMNSPTDLVNEMMDQSWVPNDWWRE</sequence>
<dbReference type="EMBL" id="ML735271">
    <property type="protein sequence ID" value="KAE8389006.1"/>
    <property type="molecule type" value="Genomic_DNA"/>
</dbReference>
<dbReference type="CDD" id="cd00067">
    <property type="entry name" value="GAL4"/>
    <property type="match status" value="1"/>
</dbReference>
<dbReference type="GO" id="GO:0008270">
    <property type="term" value="F:zinc ion binding"/>
    <property type="evidence" value="ECO:0007669"/>
    <property type="project" value="InterPro"/>
</dbReference>
<dbReference type="GO" id="GO:0000978">
    <property type="term" value="F:RNA polymerase II cis-regulatory region sequence-specific DNA binding"/>
    <property type="evidence" value="ECO:0007669"/>
    <property type="project" value="TreeGrafter"/>
</dbReference>
<evidence type="ECO:0000256" key="6">
    <source>
        <dbReference type="SAM" id="MobiDB-lite"/>
    </source>
</evidence>
<feature type="compositionally biased region" description="Basic and acidic residues" evidence="6">
    <location>
        <begin position="79"/>
        <end position="106"/>
    </location>
</feature>
<dbReference type="SMART" id="SM00066">
    <property type="entry name" value="GAL4"/>
    <property type="match status" value="1"/>
</dbReference>
<keyword evidence="5" id="KW-0539">Nucleus</keyword>
<keyword evidence="1" id="KW-0479">Metal-binding</keyword>
<dbReference type="PROSITE" id="PS00463">
    <property type="entry name" value="ZN2_CY6_FUNGAL_1"/>
    <property type="match status" value="1"/>
</dbReference>
<dbReference type="InterPro" id="IPR007219">
    <property type="entry name" value="XnlR_reg_dom"/>
</dbReference>
<accession>A0A5N7C4J0</accession>
<dbReference type="Pfam" id="PF00172">
    <property type="entry name" value="Zn_clus"/>
    <property type="match status" value="1"/>
</dbReference>
<dbReference type="InterPro" id="IPR036864">
    <property type="entry name" value="Zn2-C6_fun-type_DNA-bd_sf"/>
</dbReference>
<feature type="compositionally biased region" description="Polar residues" evidence="6">
    <location>
        <begin position="1"/>
        <end position="20"/>
    </location>
</feature>
<dbReference type="GO" id="GO:0000981">
    <property type="term" value="F:DNA-binding transcription factor activity, RNA polymerase II-specific"/>
    <property type="evidence" value="ECO:0007669"/>
    <property type="project" value="InterPro"/>
</dbReference>
<dbReference type="SUPFAM" id="SSF57701">
    <property type="entry name" value="Zn2/Cys6 DNA-binding domain"/>
    <property type="match status" value="1"/>
</dbReference>
<feature type="region of interest" description="Disordered" evidence="6">
    <location>
        <begin position="661"/>
        <end position="697"/>
    </location>
</feature>
<dbReference type="PANTHER" id="PTHR47424:SF12">
    <property type="entry name" value="TRANSCRIPTION FACTOR ASQA"/>
    <property type="match status" value="1"/>
</dbReference>
<feature type="region of interest" description="Disordered" evidence="6">
    <location>
        <begin position="63"/>
        <end position="119"/>
    </location>
</feature>
<protein>
    <submittedName>
        <fullName evidence="8">Fungal-specific transcription factor domain-containing protein</fullName>
    </submittedName>
</protein>
<evidence type="ECO:0000259" key="7">
    <source>
        <dbReference type="PROSITE" id="PS50048"/>
    </source>
</evidence>
<proteinExistence type="predicted"/>
<reference evidence="8" key="1">
    <citation type="submission" date="2019-04" db="EMBL/GenBank/DDBJ databases">
        <title>Friends and foes A comparative genomics studyof 23 Aspergillus species from section Flavi.</title>
        <authorList>
            <consortium name="DOE Joint Genome Institute"/>
            <person name="Kjaerbolling I."/>
            <person name="Vesth T."/>
            <person name="Frisvad J.C."/>
            <person name="Nybo J.L."/>
            <person name="Theobald S."/>
            <person name="Kildgaard S."/>
            <person name="Isbrandt T."/>
            <person name="Kuo A."/>
            <person name="Sato A."/>
            <person name="Lyhne E.K."/>
            <person name="Kogle M.E."/>
            <person name="Wiebenga A."/>
            <person name="Kun R.S."/>
            <person name="Lubbers R.J."/>
            <person name="Makela M.R."/>
            <person name="Barry K."/>
            <person name="Chovatia M."/>
            <person name="Clum A."/>
            <person name="Daum C."/>
            <person name="Haridas S."/>
            <person name="He G."/>
            <person name="LaButti K."/>
            <person name="Lipzen A."/>
            <person name="Mondo S."/>
            <person name="Riley R."/>
            <person name="Salamov A."/>
            <person name="Simmons B.A."/>
            <person name="Magnuson J.K."/>
            <person name="Henrissat B."/>
            <person name="Mortensen U.H."/>
            <person name="Larsen T.O."/>
            <person name="Devries R.P."/>
            <person name="Grigoriev I.V."/>
            <person name="Machida M."/>
            <person name="Baker S.E."/>
            <person name="Andersen M.R."/>
        </authorList>
    </citation>
    <scope>NUCLEOTIDE SEQUENCE [LARGE SCALE GENOMIC DNA]</scope>
    <source>
        <strain evidence="8">IBT 14317</strain>
    </source>
</reference>
<evidence type="ECO:0000256" key="3">
    <source>
        <dbReference type="ARBA" id="ARBA00023125"/>
    </source>
</evidence>
<keyword evidence="4" id="KW-0804">Transcription</keyword>